<evidence type="ECO:0000256" key="7">
    <source>
        <dbReference type="ARBA" id="ARBA00025074"/>
    </source>
</evidence>
<comment type="subcellular location">
    <subcellularLocation>
        <location evidence="1">Cell membrane</location>
        <topology evidence="1">Multi-pass membrane protein</topology>
    </subcellularLocation>
</comment>
<dbReference type="Proteomes" id="UP000034287">
    <property type="component" value="Unassembled WGS sequence"/>
</dbReference>
<keyword evidence="6 8" id="KW-0472">Membrane</keyword>
<organism evidence="11 12">
    <name type="scientific">Salinicoccus sediminis</name>
    <dbReference type="NCBI Taxonomy" id="1432562"/>
    <lineage>
        <taxon>Bacteria</taxon>
        <taxon>Bacillati</taxon>
        <taxon>Bacillota</taxon>
        <taxon>Bacilli</taxon>
        <taxon>Bacillales</taxon>
        <taxon>Staphylococcaceae</taxon>
        <taxon>Salinicoccus</taxon>
    </lineage>
</organism>
<dbReference type="SUPFAM" id="SSF90123">
    <property type="entry name" value="ABC transporter transmembrane region"/>
    <property type="match status" value="1"/>
</dbReference>
<evidence type="ECO:0000256" key="8">
    <source>
        <dbReference type="SAM" id="Phobius"/>
    </source>
</evidence>
<feature type="transmembrane region" description="Helical" evidence="8">
    <location>
        <begin position="43"/>
        <end position="61"/>
    </location>
</feature>
<dbReference type="AlphaFoldDB" id="A0A0M2SJT6"/>
<feature type="domain" description="ABC transmembrane type-1" evidence="10">
    <location>
        <begin position="14"/>
        <end position="250"/>
    </location>
</feature>
<dbReference type="PATRIC" id="fig|1432562.3.peg.1446"/>
<dbReference type="PANTHER" id="PTHR24221:SF653">
    <property type="entry name" value="TRANSPORT ATP-BINDING PROTEIN CYDC"/>
    <property type="match status" value="1"/>
</dbReference>
<evidence type="ECO:0000256" key="3">
    <source>
        <dbReference type="ARBA" id="ARBA00022741"/>
    </source>
</evidence>
<dbReference type="PROSITE" id="PS50893">
    <property type="entry name" value="ABC_TRANSPORTER_2"/>
    <property type="match status" value="1"/>
</dbReference>
<reference evidence="11 12" key="1">
    <citation type="submission" date="2015-04" db="EMBL/GenBank/DDBJ databases">
        <title>Taxonomic description and genome sequence of Salinicoccus sediminis sp. nov., a novel hyper halotolerant bacterium isolated from marine sediment.</title>
        <authorList>
            <person name="Mathan Kumar R."/>
            <person name="Kaur G."/>
            <person name="Kumar N."/>
            <person name="Kumar A."/>
            <person name="Singh N.K."/>
            <person name="Kaur N."/>
            <person name="Mayilraj S."/>
        </authorList>
    </citation>
    <scope>NUCLEOTIDE SEQUENCE [LARGE SCALE GENOMIC DNA]</scope>
    <source>
        <strain evidence="11 12">SV-16</strain>
    </source>
</reference>
<dbReference type="SUPFAM" id="SSF52540">
    <property type="entry name" value="P-loop containing nucleoside triphosphate hydrolases"/>
    <property type="match status" value="1"/>
</dbReference>
<comment type="function">
    <text evidence="7">May be involved in multidrug export. Transmembrane domains (TMD) form a pore in the cell membrane and the ATP-binding domain (NBD) is responsible for energy generation.</text>
</comment>
<accession>A0A0M2SJT6</accession>
<feature type="domain" description="ABC transporter" evidence="9">
    <location>
        <begin position="313"/>
        <end position="533"/>
    </location>
</feature>
<evidence type="ECO:0000256" key="6">
    <source>
        <dbReference type="ARBA" id="ARBA00023136"/>
    </source>
</evidence>
<name>A0A0M2SJT6_9STAP</name>
<dbReference type="GO" id="GO:0140359">
    <property type="term" value="F:ABC-type transporter activity"/>
    <property type="evidence" value="ECO:0007669"/>
    <property type="project" value="InterPro"/>
</dbReference>
<feature type="transmembrane region" description="Helical" evidence="8">
    <location>
        <begin position="123"/>
        <end position="143"/>
    </location>
</feature>
<dbReference type="PANTHER" id="PTHR24221">
    <property type="entry name" value="ATP-BINDING CASSETTE SUB-FAMILY B"/>
    <property type="match status" value="1"/>
</dbReference>
<keyword evidence="12" id="KW-1185">Reference proteome</keyword>
<feature type="transmembrane region" description="Helical" evidence="8">
    <location>
        <begin position="149"/>
        <end position="166"/>
    </location>
</feature>
<evidence type="ECO:0000256" key="5">
    <source>
        <dbReference type="ARBA" id="ARBA00022989"/>
    </source>
</evidence>
<dbReference type="PROSITE" id="PS50929">
    <property type="entry name" value="ABC_TM1F"/>
    <property type="match status" value="1"/>
</dbReference>
<feature type="transmembrane region" description="Helical" evidence="8">
    <location>
        <begin position="12"/>
        <end position="37"/>
    </location>
</feature>
<dbReference type="GO" id="GO:0005524">
    <property type="term" value="F:ATP binding"/>
    <property type="evidence" value="ECO:0007669"/>
    <property type="project" value="UniProtKB-KW"/>
</dbReference>
<dbReference type="RefSeq" id="WP_046515049.1">
    <property type="nucleotide sequence ID" value="NZ_LAYZ01000004.1"/>
</dbReference>
<comment type="caution">
    <text evidence="11">The sequence shown here is derived from an EMBL/GenBank/DDBJ whole genome shotgun (WGS) entry which is preliminary data.</text>
</comment>
<keyword evidence="2 8" id="KW-0812">Transmembrane</keyword>
<dbReference type="InterPro" id="IPR003593">
    <property type="entry name" value="AAA+_ATPase"/>
</dbReference>
<sequence>MGYLTGERKQIFYSILLGLAGGLVGVALFGLSGYMISLSFFEPPFFVIILIIAVIKLFGMMKGAFRYIERLLSHEATFQMIGRLRLNYFRKSLALDEDTHSARFIQRLNQHFDRVEDYYIRIIYPYITAALLTLILIMLAFYINIESVLLMTAASILLLFAVPKLFERLNYKEAKQREETDSTFYMKLYHYIHDYTDLFVTKKAKSHKTKLDGYLSRIRHSEDRQDLFDSLMVLAANIIQIAVLTLIIFIMYRETPMLVPMVMLLALSYFDQVVPVMQPASSYRTVKDAVGELDAQGTTPDPATEASEGIGRIYIKDLRYKYRGTAADVLKDVTAVFDAGRKHAVIGSSGSGKTTLLNSIIEGGGSVHIYKGGGEKAGTIRRDASIMPQHLDFYNATVEDNITMFGHMEASPGTIRHHLETLEMAYYAPETMITHTGMLSGGEEKRLHFIRMMVENQKWWIMDEPTARLDDRLKQKIWDRIMTQDTVIVSTHDLSRLDEFDQIHYMEEGRIIESGDYSSLMVRGGAVYEAVMRYADKL</sequence>
<protein>
    <recommendedName>
        <fullName evidence="13">ABC transporter ATP-binding protein</fullName>
    </recommendedName>
</protein>
<dbReference type="GO" id="GO:0005886">
    <property type="term" value="C:plasma membrane"/>
    <property type="evidence" value="ECO:0007669"/>
    <property type="project" value="UniProtKB-SubCell"/>
</dbReference>
<dbReference type="InterPro" id="IPR036640">
    <property type="entry name" value="ABC1_TM_sf"/>
</dbReference>
<dbReference type="InterPro" id="IPR003439">
    <property type="entry name" value="ABC_transporter-like_ATP-bd"/>
</dbReference>
<evidence type="ECO:0000259" key="9">
    <source>
        <dbReference type="PROSITE" id="PS50893"/>
    </source>
</evidence>
<dbReference type="GO" id="GO:0034040">
    <property type="term" value="F:ATPase-coupled lipid transmembrane transporter activity"/>
    <property type="evidence" value="ECO:0007669"/>
    <property type="project" value="TreeGrafter"/>
</dbReference>
<dbReference type="SMART" id="SM00382">
    <property type="entry name" value="AAA"/>
    <property type="match status" value="1"/>
</dbReference>
<keyword evidence="5 8" id="KW-1133">Transmembrane helix</keyword>
<evidence type="ECO:0000313" key="11">
    <source>
        <dbReference type="EMBL" id="KKK34518.1"/>
    </source>
</evidence>
<dbReference type="Gene3D" id="1.20.1560.10">
    <property type="entry name" value="ABC transporter type 1, transmembrane domain"/>
    <property type="match status" value="1"/>
</dbReference>
<dbReference type="InterPro" id="IPR011527">
    <property type="entry name" value="ABC1_TM_dom"/>
</dbReference>
<gene>
    <name evidence="11" type="ORF">WN59_07255</name>
</gene>
<dbReference type="OrthoDB" id="9770415at2"/>
<evidence type="ECO:0000256" key="2">
    <source>
        <dbReference type="ARBA" id="ARBA00022692"/>
    </source>
</evidence>
<dbReference type="Pfam" id="PF00005">
    <property type="entry name" value="ABC_tran"/>
    <property type="match status" value="1"/>
</dbReference>
<dbReference type="InterPro" id="IPR039421">
    <property type="entry name" value="Type_1_exporter"/>
</dbReference>
<keyword evidence="4" id="KW-0067">ATP-binding</keyword>
<proteinExistence type="predicted"/>
<evidence type="ECO:0000256" key="1">
    <source>
        <dbReference type="ARBA" id="ARBA00004651"/>
    </source>
</evidence>
<evidence type="ECO:0000259" key="10">
    <source>
        <dbReference type="PROSITE" id="PS50929"/>
    </source>
</evidence>
<keyword evidence="3" id="KW-0547">Nucleotide-binding</keyword>
<evidence type="ECO:0000313" key="12">
    <source>
        <dbReference type="Proteomes" id="UP000034287"/>
    </source>
</evidence>
<dbReference type="GO" id="GO:0016887">
    <property type="term" value="F:ATP hydrolysis activity"/>
    <property type="evidence" value="ECO:0007669"/>
    <property type="project" value="InterPro"/>
</dbReference>
<dbReference type="EMBL" id="LAYZ01000004">
    <property type="protein sequence ID" value="KKK34518.1"/>
    <property type="molecule type" value="Genomic_DNA"/>
</dbReference>
<feature type="transmembrane region" description="Helical" evidence="8">
    <location>
        <begin position="227"/>
        <end position="252"/>
    </location>
</feature>
<evidence type="ECO:0000256" key="4">
    <source>
        <dbReference type="ARBA" id="ARBA00022840"/>
    </source>
</evidence>
<dbReference type="STRING" id="1432562.WN59_07255"/>
<dbReference type="Gene3D" id="3.40.50.300">
    <property type="entry name" value="P-loop containing nucleotide triphosphate hydrolases"/>
    <property type="match status" value="1"/>
</dbReference>
<dbReference type="InterPro" id="IPR027417">
    <property type="entry name" value="P-loop_NTPase"/>
</dbReference>
<evidence type="ECO:0008006" key="13">
    <source>
        <dbReference type="Google" id="ProtNLM"/>
    </source>
</evidence>